<dbReference type="EMBL" id="LKAJ01000014">
    <property type="protein sequence ID" value="KRG20261.1"/>
    <property type="molecule type" value="Genomic_DNA"/>
</dbReference>
<protein>
    <submittedName>
        <fullName evidence="3">Helix-turn-helix domain-containing protein</fullName>
    </submittedName>
</protein>
<keyword evidence="4" id="KW-1185">Reference proteome</keyword>
<accession>A0A0Q9YHY7</accession>
<feature type="domain" description="HTH cro/C1-type" evidence="1">
    <location>
        <begin position="14"/>
        <end position="56"/>
    </location>
</feature>
<dbReference type="RefSeq" id="WP_075067253.1">
    <property type="nucleotide sequence ID" value="NZ_LKAJ02000002.1"/>
</dbReference>
<dbReference type="SUPFAM" id="SSF47413">
    <property type="entry name" value="lambda repressor-like DNA-binding domains"/>
    <property type="match status" value="1"/>
</dbReference>
<evidence type="ECO:0000313" key="3">
    <source>
        <dbReference type="EMBL" id="MCS5712820.1"/>
    </source>
</evidence>
<evidence type="ECO:0000313" key="4">
    <source>
        <dbReference type="Proteomes" id="UP000051497"/>
    </source>
</evidence>
<dbReference type="AlphaFoldDB" id="A0A0Q9YHY7"/>
<gene>
    <name evidence="3" type="ORF">HT99x_015380</name>
    <name evidence="2" type="ORF">HT99x_02653</name>
</gene>
<comment type="caution">
    <text evidence="2">The sequence shown here is derived from an EMBL/GenBank/DDBJ whole genome shotgun (WGS) entry which is preliminary data.</text>
</comment>
<dbReference type="STRING" id="295108.HT99x_02653"/>
<sequence>MIEETIIDLREMVRNLRKVGFTEEAIALAANVSQPTISRILSGKVKTAKFEVAIKIKTFHMQYCQ</sequence>
<dbReference type="InterPro" id="IPR010982">
    <property type="entry name" value="Lambda_DNA-bd_dom_sf"/>
</dbReference>
<reference evidence="3" key="3">
    <citation type="submission" date="2021-06" db="EMBL/GenBank/DDBJ databases">
        <title>Genomic Description and Analysis of Intracellular Bacteria, Candidatus Berkiella cookevillensis and Candidatus Berkiella aquae.</title>
        <authorList>
            <person name="Kidane D.T."/>
            <person name="Mehari Y.T."/>
            <person name="Rice F.C."/>
            <person name="Arivett B.A."/>
            <person name="Farone A.L."/>
            <person name="Berk S.G."/>
            <person name="Farone M.B."/>
        </authorList>
    </citation>
    <scope>NUCLEOTIDE SEQUENCE</scope>
    <source>
        <strain evidence="3">HT99</strain>
    </source>
</reference>
<dbReference type="Gene3D" id="1.10.260.40">
    <property type="entry name" value="lambda repressor-like DNA-binding domains"/>
    <property type="match status" value="1"/>
</dbReference>
<proteinExistence type="predicted"/>
<reference evidence="3" key="2">
    <citation type="journal article" date="2016" name="Genome Announc.">
        <title>Draft Genome Sequences of Two Novel Amoeba-Resistant Intranuclear Bacteria, 'Candidatus Berkiella cookevillensis' and 'Candidatus Berkiella aquae'.</title>
        <authorList>
            <person name="Mehari Y.T."/>
            <person name="Arivett B.A."/>
            <person name="Farone A.L."/>
            <person name="Gunderson J.H."/>
            <person name="Farone M.B."/>
        </authorList>
    </citation>
    <scope>NUCLEOTIDE SEQUENCE</scope>
    <source>
        <strain evidence="3">HT99</strain>
    </source>
</reference>
<dbReference type="Pfam" id="PF01381">
    <property type="entry name" value="HTH_3"/>
    <property type="match status" value="1"/>
</dbReference>
<evidence type="ECO:0000313" key="2">
    <source>
        <dbReference type="EMBL" id="KRG20261.1"/>
    </source>
</evidence>
<dbReference type="InterPro" id="IPR001387">
    <property type="entry name" value="Cro/C1-type_HTH"/>
</dbReference>
<reference evidence="2" key="1">
    <citation type="submission" date="2015-09" db="EMBL/GenBank/DDBJ databases">
        <title>Draft Genome Sequences of Two Novel Amoeba-resistant Intranuclear Bacteria, Candidatus Berkiella cookevillensis and Candidatus Berkiella aquae.</title>
        <authorList>
            <person name="Mehari Y.T."/>
            <person name="Arivett B.A."/>
            <person name="Farone A.L."/>
            <person name="Gunderson J.H."/>
            <person name="Farone M.B."/>
        </authorList>
    </citation>
    <scope>NUCLEOTIDE SEQUENCE [LARGE SCALE GENOMIC DNA]</scope>
    <source>
        <strain evidence="2">HT99</strain>
    </source>
</reference>
<organism evidence="2">
    <name type="scientific">Candidatus Berkiella aquae</name>
    <dbReference type="NCBI Taxonomy" id="295108"/>
    <lineage>
        <taxon>Bacteria</taxon>
        <taxon>Pseudomonadati</taxon>
        <taxon>Pseudomonadota</taxon>
        <taxon>Gammaproteobacteria</taxon>
        <taxon>Candidatus Berkiellales</taxon>
        <taxon>Candidatus Berkiellaceae</taxon>
        <taxon>Candidatus Berkiella</taxon>
    </lineage>
</organism>
<dbReference type="CDD" id="cd00093">
    <property type="entry name" value="HTH_XRE"/>
    <property type="match status" value="1"/>
</dbReference>
<evidence type="ECO:0000259" key="1">
    <source>
        <dbReference type="Pfam" id="PF01381"/>
    </source>
</evidence>
<dbReference type="Proteomes" id="UP000051497">
    <property type="component" value="Unassembled WGS sequence"/>
</dbReference>
<dbReference type="GO" id="GO:0003677">
    <property type="term" value="F:DNA binding"/>
    <property type="evidence" value="ECO:0007669"/>
    <property type="project" value="InterPro"/>
</dbReference>
<name>A0A0Q9YHY7_9GAMM</name>
<dbReference type="EMBL" id="LKAJ02000002">
    <property type="protein sequence ID" value="MCS5712820.1"/>
    <property type="molecule type" value="Genomic_DNA"/>
</dbReference>
<dbReference type="OrthoDB" id="513181at2"/>